<proteinExistence type="predicted"/>
<dbReference type="AlphaFoldDB" id="A0A1I3P5A6"/>
<sequence>MIRQIRSPHRTSARRGGMLSMELVLTLPLLLILLLGIFEFSFLMYARGDVVQASRAGARLATLNGVWPEEVESEVARALGDRFKQAFKVETQMGEFSGDEVIVTVRVPMTAAAPNLLWPMGYNIVGRDLIASTRMVKE</sequence>
<dbReference type="STRING" id="1576369.SAMN05421753_11639"/>
<protein>
    <submittedName>
        <fullName evidence="2">TadE-like protein</fullName>
    </submittedName>
</protein>
<keyword evidence="3" id="KW-1185">Reference proteome</keyword>
<evidence type="ECO:0000313" key="2">
    <source>
        <dbReference type="EMBL" id="SFJ16592.1"/>
    </source>
</evidence>
<evidence type="ECO:0000259" key="1">
    <source>
        <dbReference type="Pfam" id="PF07811"/>
    </source>
</evidence>
<feature type="domain" description="TadE-like" evidence="1">
    <location>
        <begin position="17"/>
        <end position="59"/>
    </location>
</feature>
<name>A0A1I3P5A6_9PLAN</name>
<dbReference type="Pfam" id="PF07811">
    <property type="entry name" value="TadE"/>
    <property type="match status" value="1"/>
</dbReference>
<organism evidence="2 3">
    <name type="scientific">Planctomicrobium piriforme</name>
    <dbReference type="NCBI Taxonomy" id="1576369"/>
    <lineage>
        <taxon>Bacteria</taxon>
        <taxon>Pseudomonadati</taxon>
        <taxon>Planctomycetota</taxon>
        <taxon>Planctomycetia</taxon>
        <taxon>Planctomycetales</taxon>
        <taxon>Planctomycetaceae</taxon>
        <taxon>Planctomicrobium</taxon>
    </lineage>
</organism>
<gene>
    <name evidence="2" type="ORF">SAMN05421753_11639</name>
</gene>
<dbReference type="OrthoDB" id="214302at2"/>
<reference evidence="3" key="1">
    <citation type="submission" date="2016-10" db="EMBL/GenBank/DDBJ databases">
        <authorList>
            <person name="Varghese N."/>
            <person name="Submissions S."/>
        </authorList>
    </citation>
    <scope>NUCLEOTIDE SEQUENCE [LARGE SCALE GENOMIC DNA]</scope>
    <source>
        <strain evidence="3">DSM 26348</strain>
    </source>
</reference>
<dbReference type="Proteomes" id="UP000199518">
    <property type="component" value="Unassembled WGS sequence"/>
</dbReference>
<dbReference type="InterPro" id="IPR012495">
    <property type="entry name" value="TadE-like_dom"/>
</dbReference>
<dbReference type="RefSeq" id="WP_092053858.1">
    <property type="nucleotide sequence ID" value="NZ_FOQD01000016.1"/>
</dbReference>
<dbReference type="EMBL" id="FOQD01000016">
    <property type="protein sequence ID" value="SFJ16592.1"/>
    <property type="molecule type" value="Genomic_DNA"/>
</dbReference>
<evidence type="ECO:0000313" key="3">
    <source>
        <dbReference type="Proteomes" id="UP000199518"/>
    </source>
</evidence>
<accession>A0A1I3P5A6</accession>